<evidence type="ECO:0000313" key="2">
    <source>
        <dbReference type="EMBL" id="CAA9319994.1"/>
    </source>
</evidence>
<name>A0A6J4L0Z6_9BACT</name>
<gene>
    <name evidence="2" type="ORF">AVDCRST_MAG68-1904</name>
</gene>
<protein>
    <recommendedName>
        <fullName evidence="1">Pvc16 N-terminal domain-containing protein</fullName>
    </recommendedName>
</protein>
<reference evidence="2" key="1">
    <citation type="submission" date="2020-02" db="EMBL/GenBank/DDBJ databases">
        <authorList>
            <person name="Meier V. D."/>
        </authorList>
    </citation>
    <scope>NUCLEOTIDE SEQUENCE</scope>
    <source>
        <strain evidence="2">AVDCRST_MAG68</strain>
    </source>
</reference>
<organism evidence="2">
    <name type="scientific">uncultured Gemmatimonadota bacterium</name>
    <dbReference type="NCBI Taxonomy" id="203437"/>
    <lineage>
        <taxon>Bacteria</taxon>
        <taxon>Pseudomonadati</taxon>
        <taxon>Gemmatimonadota</taxon>
        <taxon>environmental samples</taxon>
    </lineage>
</organism>
<dbReference type="AlphaFoldDB" id="A0A6J4L0Z6"/>
<dbReference type="InterPro" id="IPR025351">
    <property type="entry name" value="Pvc16_N"/>
</dbReference>
<accession>A0A6J4L0Z6</accession>
<sequence length="189" mass="20838">MLDIALGFLTDELNGYMEARTGSTNVRATLTRMLDDSAKYAFGPPGLGITLVNVEEERTFREQLPSHTLVNGQHVVREPALKLNLHLLIAAHFQIYTEALKHLACVFTFFQAHSAFTPARYPGLDPRIGKLSVELQSPTYEQINQIWGFVGGKQLPSALYKVRMVVLQDLDVAAVQPPLTAIHNAAAAV</sequence>
<evidence type="ECO:0000259" key="1">
    <source>
        <dbReference type="Pfam" id="PF14065"/>
    </source>
</evidence>
<proteinExistence type="predicted"/>
<dbReference type="EMBL" id="CADCTW010000090">
    <property type="protein sequence ID" value="CAA9319994.1"/>
    <property type="molecule type" value="Genomic_DNA"/>
</dbReference>
<dbReference type="Pfam" id="PF14065">
    <property type="entry name" value="Pvc16_N"/>
    <property type="match status" value="1"/>
</dbReference>
<feature type="domain" description="Pvc16 N-terminal" evidence="1">
    <location>
        <begin position="9"/>
        <end position="180"/>
    </location>
</feature>